<dbReference type="Gene3D" id="6.10.140.530">
    <property type="match status" value="2"/>
</dbReference>
<dbReference type="InterPro" id="IPR005114">
    <property type="entry name" value="Helicase_assoc"/>
</dbReference>
<dbReference type="AlphaFoldDB" id="K0TI35"/>
<gene>
    <name evidence="3" type="ORF">THAOC_04929</name>
</gene>
<feature type="compositionally biased region" description="Basic residues" evidence="1">
    <location>
        <begin position="1"/>
        <end position="13"/>
    </location>
</feature>
<reference evidence="3 4" key="1">
    <citation type="journal article" date="2012" name="Genome Biol.">
        <title>Genome and low-iron response of an oceanic diatom adapted to chronic iron limitation.</title>
        <authorList>
            <person name="Lommer M."/>
            <person name="Specht M."/>
            <person name="Roy A.S."/>
            <person name="Kraemer L."/>
            <person name="Andreson R."/>
            <person name="Gutowska M.A."/>
            <person name="Wolf J."/>
            <person name="Bergner S.V."/>
            <person name="Schilhabel M.B."/>
            <person name="Klostermeier U.C."/>
            <person name="Beiko R.G."/>
            <person name="Rosenstiel P."/>
            <person name="Hippler M."/>
            <person name="Laroche J."/>
        </authorList>
    </citation>
    <scope>NUCLEOTIDE SEQUENCE [LARGE SCALE GENOMIC DNA]</scope>
    <source>
        <strain evidence="3 4">CCMP1005</strain>
    </source>
</reference>
<feature type="domain" description="Helicase-associated" evidence="2">
    <location>
        <begin position="100"/>
        <end position="157"/>
    </location>
</feature>
<accession>K0TI35</accession>
<dbReference type="PANTHER" id="PTHR33418:SF1">
    <property type="entry name" value="HELICASE-ASSOCIATED DOMAIN-CONTAINING PROTEIN"/>
    <property type="match status" value="1"/>
</dbReference>
<sequence length="172" mass="20332">MPPSRRTLRRRTKPSQGLQDERLGEQTNKLEEQWIVRFRELLDYRSEHGSCDVPRRQGQLGRWVRRQRNAYVAGSLTQDRIDRLDGIGFKWSLRELAPTVPWETRFDELVQYKEKHGDCNVPRNQGQLGAWVHNQRSAYSANSLAQDRIDRLEGIGFKWKLKDSYVPWETPL</sequence>
<evidence type="ECO:0000259" key="2">
    <source>
        <dbReference type="Pfam" id="PF03457"/>
    </source>
</evidence>
<proteinExistence type="predicted"/>
<feature type="domain" description="Helicase-associated" evidence="2">
    <location>
        <begin position="31"/>
        <end position="89"/>
    </location>
</feature>
<evidence type="ECO:0000313" key="3">
    <source>
        <dbReference type="EMBL" id="EJK73446.1"/>
    </source>
</evidence>
<name>K0TI35_THAOC</name>
<dbReference type="Proteomes" id="UP000266841">
    <property type="component" value="Unassembled WGS sequence"/>
</dbReference>
<dbReference type="PANTHER" id="PTHR33418">
    <property type="entry name" value="HELICASE-ASSOCIATED"/>
    <property type="match status" value="1"/>
</dbReference>
<dbReference type="eggNOG" id="ENOG502SC1P">
    <property type="taxonomic scope" value="Eukaryota"/>
</dbReference>
<keyword evidence="4" id="KW-1185">Reference proteome</keyword>
<dbReference type="OrthoDB" id="46808at2759"/>
<dbReference type="EMBL" id="AGNL01004494">
    <property type="protein sequence ID" value="EJK73446.1"/>
    <property type="molecule type" value="Genomic_DNA"/>
</dbReference>
<evidence type="ECO:0000313" key="4">
    <source>
        <dbReference type="Proteomes" id="UP000266841"/>
    </source>
</evidence>
<feature type="region of interest" description="Disordered" evidence="1">
    <location>
        <begin position="1"/>
        <end position="24"/>
    </location>
</feature>
<comment type="caution">
    <text evidence="3">The sequence shown here is derived from an EMBL/GenBank/DDBJ whole genome shotgun (WGS) entry which is preliminary data.</text>
</comment>
<protein>
    <recommendedName>
        <fullName evidence="2">Helicase-associated domain-containing protein</fullName>
    </recommendedName>
</protein>
<dbReference type="Pfam" id="PF03457">
    <property type="entry name" value="HA"/>
    <property type="match status" value="2"/>
</dbReference>
<organism evidence="3 4">
    <name type="scientific">Thalassiosira oceanica</name>
    <name type="common">Marine diatom</name>
    <dbReference type="NCBI Taxonomy" id="159749"/>
    <lineage>
        <taxon>Eukaryota</taxon>
        <taxon>Sar</taxon>
        <taxon>Stramenopiles</taxon>
        <taxon>Ochrophyta</taxon>
        <taxon>Bacillariophyta</taxon>
        <taxon>Coscinodiscophyceae</taxon>
        <taxon>Thalassiosirophycidae</taxon>
        <taxon>Thalassiosirales</taxon>
        <taxon>Thalassiosiraceae</taxon>
        <taxon>Thalassiosira</taxon>
    </lineage>
</organism>
<evidence type="ECO:0000256" key="1">
    <source>
        <dbReference type="SAM" id="MobiDB-lite"/>
    </source>
</evidence>
<dbReference type="OMA" id="KARFGNC"/>